<keyword evidence="6 8" id="KW-0560">Oxidoreductase</keyword>
<dbReference type="FunFam" id="3.40.50.1980:FF:000001">
    <property type="entry name" value="Histidinol dehydrogenase"/>
    <property type="match status" value="1"/>
</dbReference>
<evidence type="ECO:0000256" key="3">
    <source>
        <dbReference type="ARBA" id="ARBA00012965"/>
    </source>
</evidence>
<dbReference type="Pfam" id="PF00815">
    <property type="entry name" value="Histidinol_dh"/>
    <property type="match status" value="1"/>
</dbReference>
<dbReference type="FunFam" id="3.40.50.1980:FF:000026">
    <property type="entry name" value="Histidinol dehydrogenase"/>
    <property type="match status" value="1"/>
</dbReference>
<dbReference type="PIRSF" id="PIRSF000099">
    <property type="entry name" value="Histidinol_dh"/>
    <property type="match status" value="1"/>
</dbReference>
<dbReference type="HAMAP" id="MF_01024">
    <property type="entry name" value="HisD"/>
    <property type="match status" value="1"/>
</dbReference>
<dbReference type="PANTHER" id="PTHR21256">
    <property type="entry name" value="HISTIDINOL DEHYDROGENASE HDH"/>
    <property type="match status" value="1"/>
</dbReference>
<dbReference type="Gene3D" id="3.40.50.1980">
    <property type="entry name" value="Nitrogenase molybdenum iron protein domain"/>
    <property type="match status" value="2"/>
</dbReference>
<organism evidence="15 16">
    <name type="scientific">Vagococcus allomyrinae</name>
    <dbReference type="NCBI Taxonomy" id="2794353"/>
    <lineage>
        <taxon>Bacteria</taxon>
        <taxon>Bacillati</taxon>
        <taxon>Bacillota</taxon>
        <taxon>Bacilli</taxon>
        <taxon>Lactobacillales</taxon>
        <taxon>Enterococcaceae</taxon>
        <taxon>Vagococcus</taxon>
    </lineage>
</organism>
<comment type="function">
    <text evidence="1 8">Catalyzes the sequential NAD-dependent oxidations of L-histidinol to L-histidinaldehyde and then to L-histidine.</text>
</comment>
<accession>A0A940PI26</accession>
<gene>
    <name evidence="8 15" type="primary">hisD</name>
    <name evidence="15" type="ORF">I6N95_25290</name>
</gene>
<evidence type="ECO:0000256" key="14">
    <source>
        <dbReference type="RuleBase" id="RU004175"/>
    </source>
</evidence>
<evidence type="ECO:0000256" key="10">
    <source>
        <dbReference type="PIRSR" id="PIRSR000099-1"/>
    </source>
</evidence>
<evidence type="ECO:0000256" key="9">
    <source>
        <dbReference type="PIRNR" id="PIRNR000099"/>
    </source>
</evidence>
<evidence type="ECO:0000256" key="5">
    <source>
        <dbReference type="ARBA" id="ARBA00022833"/>
    </source>
</evidence>
<dbReference type="GO" id="GO:0005829">
    <property type="term" value="C:cytosol"/>
    <property type="evidence" value="ECO:0007669"/>
    <property type="project" value="TreeGrafter"/>
</dbReference>
<protein>
    <recommendedName>
        <fullName evidence="3 8">Histidinol dehydrogenase</fullName>
        <shortName evidence="8">HDH</shortName>
        <ecNumber evidence="3 8">1.1.1.23</ecNumber>
    </recommendedName>
</protein>
<evidence type="ECO:0000256" key="11">
    <source>
        <dbReference type="PIRSR" id="PIRSR000099-2"/>
    </source>
</evidence>
<feature type="active site" description="Proton acceptor" evidence="8 10">
    <location>
        <position position="322"/>
    </location>
</feature>
<keyword evidence="4 8" id="KW-0479">Metal-binding</keyword>
<evidence type="ECO:0000256" key="13">
    <source>
        <dbReference type="PIRSR" id="PIRSR000099-4"/>
    </source>
</evidence>
<dbReference type="AlphaFoldDB" id="A0A940PI26"/>
<evidence type="ECO:0000256" key="8">
    <source>
        <dbReference type="HAMAP-Rule" id="MF_01024"/>
    </source>
</evidence>
<dbReference type="EMBL" id="JAEEGA010000025">
    <property type="protein sequence ID" value="MBP1044328.1"/>
    <property type="molecule type" value="Genomic_DNA"/>
</dbReference>
<keyword evidence="16" id="KW-1185">Reference proteome</keyword>
<comment type="cofactor">
    <cofactor evidence="8 13">
        <name>Zn(2+)</name>
        <dbReference type="ChEBI" id="CHEBI:29105"/>
    </cofactor>
    <text evidence="8 13">Binds 1 zinc ion per subunit.</text>
</comment>
<dbReference type="Gene3D" id="1.20.5.1300">
    <property type="match status" value="1"/>
</dbReference>
<name>A0A940PI26_9ENTE</name>
<keyword evidence="8 11" id="KW-0520">NAD</keyword>
<comment type="caution">
    <text evidence="15">The sequence shown here is derived from an EMBL/GenBank/DDBJ whole genome shotgun (WGS) entry which is preliminary data.</text>
</comment>
<dbReference type="RefSeq" id="WP_209532713.1">
    <property type="nucleotide sequence ID" value="NZ_JAEEGA010000025.1"/>
</dbReference>
<feature type="active site" description="Proton acceptor" evidence="8 10">
    <location>
        <position position="323"/>
    </location>
</feature>
<reference evidence="15" key="1">
    <citation type="submission" date="2020-12" db="EMBL/GenBank/DDBJ databases">
        <title>Vagococcus allomyrinae sp. nov. and Enterococcus lavae sp. nov., isolated from the larvae of Allomyrina dichotoma.</title>
        <authorList>
            <person name="Lee S.D."/>
        </authorList>
    </citation>
    <scope>NUCLEOTIDE SEQUENCE</scope>
    <source>
        <strain evidence="15">BWB3-3</strain>
    </source>
</reference>
<feature type="binding site" evidence="8 12">
    <location>
        <position position="356"/>
    </location>
    <ligand>
        <name>substrate</name>
    </ligand>
</feature>
<evidence type="ECO:0000256" key="1">
    <source>
        <dbReference type="ARBA" id="ARBA00003850"/>
    </source>
</evidence>
<evidence type="ECO:0000313" key="15">
    <source>
        <dbReference type="EMBL" id="MBP1044328.1"/>
    </source>
</evidence>
<proteinExistence type="inferred from homology"/>
<feature type="binding site" evidence="8 12">
    <location>
        <position position="254"/>
    </location>
    <ligand>
        <name>substrate</name>
    </ligand>
</feature>
<dbReference type="GO" id="GO:0051287">
    <property type="term" value="F:NAD binding"/>
    <property type="evidence" value="ECO:0007669"/>
    <property type="project" value="InterPro"/>
</dbReference>
<evidence type="ECO:0000256" key="6">
    <source>
        <dbReference type="ARBA" id="ARBA00023002"/>
    </source>
</evidence>
<feature type="binding site" evidence="8 11">
    <location>
        <position position="125"/>
    </location>
    <ligand>
        <name>NAD(+)</name>
        <dbReference type="ChEBI" id="CHEBI:57540"/>
    </ligand>
</feature>
<evidence type="ECO:0000256" key="12">
    <source>
        <dbReference type="PIRSR" id="PIRSR000099-3"/>
    </source>
</evidence>
<feature type="binding site" evidence="8 11">
    <location>
        <position position="209"/>
    </location>
    <ligand>
        <name>NAD(+)</name>
        <dbReference type="ChEBI" id="CHEBI:57540"/>
    </ligand>
</feature>
<dbReference type="SUPFAM" id="SSF53720">
    <property type="entry name" value="ALDH-like"/>
    <property type="match status" value="1"/>
</dbReference>
<keyword evidence="8" id="KW-0368">Histidine biosynthesis</keyword>
<feature type="binding site" evidence="8 12">
    <location>
        <position position="410"/>
    </location>
    <ligand>
        <name>substrate</name>
    </ligand>
</feature>
<dbReference type="InterPro" id="IPR001692">
    <property type="entry name" value="Histidinol_DH_CS"/>
</dbReference>
<feature type="binding site" evidence="8 12">
    <location>
        <position position="415"/>
    </location>
    <ligand>
        <name>substrate</name>
    </ligand>
</feature>
<feature type="binding site" evidence="8 13">
    <location>
        <position position="356"/>
    </location>
    <ligand>
        <name>Zn(2+)</name>
        <dbReference type="ChEBI" id="CHEBI:29105"/>
    </ligand>
</feature>
<dbReference type="GO" id="GO:0008270">
    <property type="term" value="F:zinc ion binding"/>
    <property type="evidence" value="ECO:0007669"/>
    <property type="project" value="UniProtKB-UniRule"/>
</dbReference>
<feature type="binding site" evidence="8 12">
    <location>
        <position position="232"/>
    </location>
    <ligand>
        <name>substrate</name>
    </ligand>
</feature>
<comment type="similarity">
    <text evidence="2 8 9 14">Belongs to the histidinol dehydrogenase family.</text>
</comment>
<dbReference type="InterPro" id="IPR012131">
    <property type="entry name" value="Hstdl_DH"/>
</dbReference>
<comment type="pathway">
    <text evidence="8">Amino-acid biosynthesis; L-histidine biosynthesis; L-histidine from 5-phospho-alpha-D-ribose 1-diphosphate: step 9/9.</text>
</comment>
<evidence type="ECO:0000256" key="4">
    <source>
        <dbReference type="ARBA" id="ARBA00022723"/>
    </source>
</evidence>
<keyword evidence="8" id="KW-0028">Amino-acid biosynthesis</keyword>
<evidence type="ECO:0000313" key="16">
    <source>
        <dbReference type="Proteomes" id="UP000674938"/>
    </source>
</evidence>
<feature type="binding site" evidence="8 13">
    <location>
        <position position="254"/>
    </location>
    <ligand>
        <name>Zn(2+)</name>
        <dbReference type="ChEBI" id="CHEBI:29105"/>
    </ligand>
</feature>
<feature type="binding site" evidence="8 12">
    <location>
        <position position="257"/>
    </location>
    <ligand>
        <name>substrate</name>
    </ligand>
</feature>
<dbReference type="InterPro" id="IPR016161">
    <property type="entry name" value="Ald_DH/histidinol_DH"/>
</dbReference>
<feature type="binding site" evidence="8 13">
    <location>
        <position position="415"/>
    </location>
    <ligand>
        <name>Zn(2+)</name>
        <dbReference type="ChEBI" id="CHEBI:29105"/>
    </ligand>
</feature>
<dbReference type="Proteomes" id="UP000674938">
    <property type="component" value="Unassembled WGS sequence"/>
</dbReference>
<dbReference type="EC" id="1.1.1.23" evidence="3 8"/>
<sequence length="428" mass="45705">MKIISGSLMELSAHLARQTDSQDDAVIEERVKAIIAEVKAKGDQALFSYTEQFDQVALAKLKLDLTEIERGYQETAPEVVQALEAAKANITSFHLKQKQSGFVDAEKAGVIRGQLVLPIETVGIYVPGGTARYPSSVLMNALPAKIAGVKRIVMVTPASPEGLPPGLLAAAKICGIEEIYQVGGAQGIAALAFGTETIPKVDKIVGPGNVYVATAKKILFGTVAIDMIAGPSEVVVLADEAANPAFIAADLLSQAEHDVLARAILITTSQLIAEKVNEELESQLVTLPRGAIAREALDNHGAIFVVEDVTSQFALMNQIAPEHLEIQLADPLAHLSRVKHAGSVFLGAYASEPLGDYLAGPNHVLPTSGTARFFSPLGVEDFVKRTAFISYTKEALAAEKTEVMILAREEGLEAHARAIQVRFEEEKK</sequence>
<feature type="binding site" evidence="8 12">
    <location>
        <position position="323"/>
    </location>
    <ligand>
        <name>substrate</name>
    </ligand>
</feature>
<dbReference type="NCBIfam" id="TIGR00069">
    <property type="entry name" value="hisD"/>
    <property type="match status" value="1"/>
</dbReference>
<dbReference type="PROSITE" id="PS00611">
    <property type="entry name" value="HISOL_DEHYDROGENASE"/>
    <property type="match status" value="1"/>
</dbReference>
<dbReference type="PANTHER" id="PTHR21256:SF2">
    <property type="entry name" value="HISTIDINE BIOSYNTHESIS TRIFUNCTIONAL PROTEIN"/>
    <property type="match status" value="1"/>
</dbReference>
<evidence type="ECO:0000256" key="2">
    <source>
        <dbReference type="ARBA" id="ARBA00010178"/>
    </source>
</evidence>
<evidence type="ECO:0000256" key="7">
    <source>
        <dbReference type="ARBA" id="ARBA00049489"/>
    </source>
</evidence>
<dbReference type="GO" id="GO:0004399">
    <property type="term" value="F:histidinol dehydrogenase activity"/>
    <property type="evidence" value="ECO:0007669"/>
    <property type="project" value="UniProtKB-UniRule"/>
</dbReference>
<feature type="binding site" evidence="8 13">
    <location>
        <position position="257"/>
    </location>
    <ligand>
        <name>Zn(2+)</name>
        <dbReference type="ChEBI" id="CHEBI:29105"/>
    </ligand>
</feature>
<dbReference type="PRINTS" id="PR00083">
    <property type="entry name" value="HOLDHDRGNASE"/>
</dbReference>
<feature type="binding site" evidence="8 11">
    <location>
        <position position="186"/>
    </location>
    <ligand>
        <name>NAD(+)</name>
        <dbReference type="ChEBI" id="CHEBI:57540"/>
    </ligand>
</feature>
<dbReference type="InterPro" id="IPR022695">
    <property type="entry name" value="Histidinol_DH_monofunct"/>
</dbReference>
<dbReference type="CDD" id="cd06572">
    <property type="entry name" value="Histidinol_dh"/>
    <property type="match status" value="1"/>
</dbReference>
<dbReference type="GO" id="GO:0000105">
    <property type="term" value="P:L-histidine biosynthetic process"/>
    <property type="evidence" value="ECO:0007669"/>
    <property type="project" value="UniProtKB-UniRule"/>
</dbReference>
<keyword evidence="5 8" id="KW-0862">Zinc</keyword>
<comment type="catalytic activity">
    <reaction evidence="7 8">
        <text>L-histidinol + 2 NAD(+) + H2O = L-histidine + 2 NADH + 3 H(+)</text>
        <dbReference type="Rhea" id="RHEA:20641"/>
        <dbReference type="ChEBI" id="CHEBI:15377"/>
        <dbReference type="ChEBI" id="CHEBI:15378"/>
        <dbReference type="ChEBI" id="CHEBI:57540"/>
        <dbReference type="ChEBI" id="CHEBI:57595"/>
        <dbReference type="ChEBI" id="CHEBI:57699"/>
        <dbReference type="ChEBI" id="CHEBI:57945"/>
        <dbReference type="EC" id="1.1.1.23"/>
    </reaction>
</comment>